<organism evidence="1 2">
    <name type="scientific">Paenibacillus shirakamiensis</name>
    <dbReference type="NCBI Taxonomy" id="1265935"/>
    <lineage>
        <taxon>Bacteria</taxon>
        <taxon>Bacillati</taxon>
        <taxon>Bacillota</taxon>
        <taxon>Bacilli</taxon>
        <taxon>Bacillales</taxon>
        <taxon>Paenibacillaceae</taxon>
        <taxon>Paenibacillus</taxon>
    </lineage>
</organism>
<gene>
    <name evidence="1" type="ORF">J2Z69_000062</name>
</gene>
<name>A0ABS4JBF7_9BACL</name>
<proteinExistence type="predicted"/>
<dbReference type="InterPro" id="IPR023214">
    <property type="entry name" value="HAD_sf"/>
</dbReference>
<dbReference type="Pfam" id="PF00702">
    <property type="entry name" value="Hydrolase"/>
    <property type="match status" value="1"/>
</dbReference>
<dbReference type="InterPro" id="IPR006439">
    <property type="entry name" value="HAD-SF_hydro_IA"/>
</dbReference>
<sequence length="253" mass="28037">MTTLHVHGKAYACSCILFDKDGTLLDFMRLWGHWAEQVTHQMYTRVTSLGGQLPHRGRDILGLYYDELNQLIGYDKKGPLAMASVQETEGLLAWQLYAAGMPWNEAISEIREICASASAEIEYKKQADPMPDLIPFLNNCRAHGIPMGVVSTDLTKHAVRHLDGLTYYFNTIVGNDRVKQGKPAADSVILACNELGTRLSDAVIIGDSNADMQMGKAANVGLTIGYCPDRKDEVLLKDAEICIRSYADLEVRE</sequence>
<keyword evidence="1" id="KW-0378">Hydrolase</keyword>
<dbReference type="PANTHER" id="PTHR43434:SF1">
    <property type="entry name" value="PHOSPHOGLYCOLATE PHOSPHATASE"/>
    <property type="match status" value="1"/>
</dbReference>
<reference evidence="1 2" key="1">
    <citation type="submission" date="2021-03" db="EMBL/GenBank/DDBJ databases">
        <title>Genomic Encyclopedia of Type Strains, Phase IV (KMG-IV): sequencing the most valuable type-strain genomes for metagenomic binning, comparative biology and taxonomic classification.</title>
        <authorList>
            <person name="Goeker M."/>
        </authorList>
    </citation>
    <scope>NUCLEOTIDE SEQUENCE [LARGE SCALE GENOMIC DNA]</scope>
    <source>
        <strain evidence="1 2">DSM 26806</strain>
    </source>
</reference>
<dbReference type="InterPro" id="IPR036412">
    <property type="entry name" value="HAD-like_sf"/>
</dbReference>
<dbReference type="InterPro" id="IPR023198">
    <property type="entry name" value="PGP-like_dom2"/>
</dbReference>
<dbReference type="EC" id="3.1.3.18" evidence="1"/>
<dbReference type="SFLD" id="SFLDS00003">
    <property type="entry name" value="Haloacid_Dehalogenase"/>
    <property type="match status" value="1"/>
</dbReference>
<dbReference type="PANTHER" id="PTHR43434">
    <property type="entry name" value="PHOSPHOGLYCOLATE PHOSPHATASE"/>
    <property type="match status" value="1"/>
</dbReference>
<dbReference type="Gene3D" id="3.40.50.1000">
    <property type="entry name" value="HAD superfamily/HAD-like"/>
    <property type="match status" value="1"/>
</dbReference>
<dbReference type="InterPro" id="IPR050155">
    <property type="entry name" value="HAD-like_hydrolase_sf"/>
</dbReference>
<dbReference type="EMBL" id="JAGGLD010000001">
    <property type="protein sequence ID" value="MBP1999043.1"/>
    <property type="molecule type" value="Genomic_DNA"/>
</dbReference>
<dbReference type="CDD" id="cd07505">
    <property type="entry name" value="HAD_BPGM-like"/>
    <property type="match status" value="1"/>
</dbReference>
<dbReference type="Gene3D" id="1.10.150.240">
    <property type="entry name" value="Putative phosphatase, domain 2"/>
    <property type="match status" value="1"/>
</dbReference>
<evidence type="ECO:0000313" key="2">
    <source>
        <dbReference type="Proteomes" id="UP001519288"/>
    </source>
</evidence>
<comment type="caution">
    <text evidence="1">The sequence shown here is derived from an EMBL/GenBank/DDBJ whole genome shotgun (WGS) entry which is preliminary data.</text>
</comment>
<protein>
    <submittedName>
        <fullName evidence="1">Phosphoglycolate phosphatase</fullName>
        <ecNumber evidence="1">3.1.3.18</ecNumber>
    </submittedName>
</protein>
<dbReference type="Proteomes" id="UP001519288">
    <property type="component" value="Unassembled WGS sequence"/>
</dbReference>
<dbReference type="RefSeq" id="WP_209858177.1">
    <property type="nucleotide sequence ID" value="NZ_JAGGLD010000001.1"/>
</dbReference>
<dbReference type="NCBIfam" id="TIGR01549">
    <property type="entry name" value="HAD-SF-IA-v1"/>
    <property type="match status" value="1"/>
</dbReference>
<keyword evidence="2" id="KW-1185">Reference proteome</keyword>
<dbReference type="SFLD" id="SFLDG01129">
    <property type="entry name" value="C1.5:_HAD__Beta-PGM__Phosphata"/>
    <property type="match status" value="1"/>
</dbReference>
<dbReference type="SUPFAM" id="SSF56784">
    <property type="entry name" value="HAD-like"/>
    <property type="match status" value="1"/>
</dbReference>
<dbReference type="GO" id="GO:0008967">
    <property type="term" value="F:phosphoglycolate phosphatase activity"/>
    <property type="evidence" value="ECO:0007669"/>
    <property type="project" value="UniProtKB-EC"/>
</dbReference>
<evidence type="ECO:0000313" key="1">
    <source>
        <dbReference type="EMBL" id="MBP1999043.1"/>
    </source>
</evidence>
<accession>A0ABS4JBF7</accession>